<dbReference type="AlphaFoldDB" id="A0A516V3L3"/>
<reference evidence="1 2" key="1">
    <citation type="submission" date="2019-07" db="EMBL/GenBank/DDBJ databases">
        <title>Lysobacter weifangensis sp. nov., isolated from bensulfuron-methyl contaminated farmland soil.</title>
        <authorList>
            <person name="Zhao H."/>
        </authorList>
    </citation>
    <scope>NUCLEOTIDE SEQUENCE [LARGE SCALE GENOMIC DNA]</scope>
    <source>
        <strain evidence="1 2">CC-Bw-6</strain>
    </source>
</reference>
<keyword evidence="2" id="KW-1185">Reference proteome</keyword>
<dbReference type="EMBL" id="CP041742">
    <property type="protein sequence ID" value="QDQ73122.1"/>
    <property type="molecule type" value="Genomic_DNA"/>
</dbReference>
<dbReference type="RefSeq" id="WP_143878635.1">
    <property type="nucleotide sequence ID" value="NZ_BAABLZ010000001.1"/>
</dbReference>
<accession>A0A516V3L3</accession>
<organism evidence="1 2">
    <name type="scientific">Pseudoluteimonas lycopersici</name>
    <dbReference type="NCBI Taxonomy" id="1324796"/>
    <lineage>
        <taxon>Bacteria</taxon>
        <taxon>Pseudomonadati</taxon>
        <taxon>Pseudomonadota</taxon>
        <taxon>Gammaproteobacteria</taxon>
        <taxon>Lysobacterales</taxon>
        <taxon>Lysobacteraceae</taxon>
        <taxon>Pseudoluteimonas</taxon>
    </lineage>
</organism>
<name>A0A516V3L3_9GAMM</name>
<dbReference type="Proteomes" id="UP000315891">
    <property type="component" value="Chromosome"/>
</dbReference>
<evidence type="ECO:0000313" key="1">
    <source>
        <dbReference type="EMBL" id="QDQ73122.1"/>
    </source>
</evidence>
<gene>
    <name evidence="1" type="ORF">FNZ56_04150</name>
</gene>
<sequence>MSKDAQPTAQIIRFEPRDLMTWEEVRACGLGPIPPDAAEAIDGYHEGLAPVVELHCFRSIRLRRDC</sequence>
<proteinExistence type="predicted"/>
<protein>
    <submittedName>
        <fullName evidence="1">Uncharacterized protein</fullName>
    </submittedName>
</protein>
<evidence type="ECO:0000313" key="2">
    <source>
        <dbReference type="Proteomes" id="UP000315891"/>
    </source>
</evidence>